<dbReference type="Pfam" id="PF01116">
    <property type="entry name" value="F_bP_aldolase"/>
    <property type="match status" value="1"/>
</dbReference>
<feature type="binding site" evidence="3">
    <location>
        <position position="134"/>
    </location>
    <ligand>
        <name>Zn(2+)</name>
        <dbReference type="ChEBI" id="CHEBI:29105"/>
        <label>2</label>
    </ligand>
</feature>
<keyword evidence="3" id="KW-0862">Zinc</keyword>
<keyword evidence="5" id="KW-1185">Reference proteome</keyword>
<accession>A0A7S7RU66</accession>
<protein>
    <submittedName>
        <fullName evidence="4">Class II fructose-bisphosphate aldolase</fullName>
    </submittedName>
</protein>
<gene>
    <name evidence="4" type="ORF">INP52_06800</name>
</gene>
<evidence type="ECO:0000256" key="1">
    <source>
        <dbReference type="PIRSR" id="PIRSR001359-1"/>
    </source>
</evidence>
<dbReference type="PIRSF" id="PIRSF001359">
    <property type="entry name" value="F_bP_aldolase_II"/>
    <property type="match status" value="1"/>
</dbReference>
<feature type="binding site" evidence="2">
    <location>
        <begin position="232"/>
        <end position="235"/>
    </location>
    <ligand>
        <name>dihydroxyacetone phosphate</name>
        <dbReference type="ChEBI" id="CHEBI:57642"/>
    </ligand>
</feature>
<dbReference type="Proteomes" id="UP000593735">
    <property type="component" value="Chromosome"/>
</dbReference>
<feature type="binding site" evidence="2">
    <location>
        <position position="179"/>
    </location>
    <ligand>
        <name>dihydroxyacetone phosphate</name>
        <dbReference type="ChEBI" id="CHEBI:57642"/>
    </ligand>
</feature>
<feature type="binding site" evidence="3">
    <location>
        <position position="178"/>
    </location>
    <ligand>
        <name>Zn(2+)</name>
        <dbReference type="ChEBI" id="CHEBI:29105"/>
        <label>1</label>
        <note>catalytic</note>
    </ligand>
</feature>
<dbReference type="InterPro" id="IPR000771">
    <property type="entry name" value="FBA_II"/>
</dbReference>
<evidence type="ECO:0000256" key="3">
    <source>
        <dbReference type="PIRSR" id="PIRSR001359-3"/>
    </source>
</evidence>
<dbReference type="NCBIfam" id="TIGR00167">
    <property type="entry name" value="cbbA"/>
    <property type="match status" value="1"/>
</dbReference>
<feature type="binding site" evidence="2">
    <location>
        <begin position="211"/>
        <end position="213"/>
    </location>
    <ligand>
        <name>dihydroxyacetone phosphate</name>
        <dbReference type="ChEBI" id="CHEBI:57642"/>
    </ligand>
</feature>
<keyword evidence="3" id="KW-0479">Metal-binding</keyword>
<name>A0A7S7RU66_9ACTN</name>
<evidence type="ECO:0000313" key="4">
    <source>
        <dbReference type="EMBL" id="QOY60122.1"/>
    </source>
</evidence>
<feature type="binding site" evidence="3">
    <location>
        <position position="104"/>
    </location>
    <ligand>
        <name>Zn(2+)</name>
        <dbReference type="ChEBI" id="CHEBI:29105"/>
        <label>2</label>
    </ligand>
</feature>
<feature type="binding site" evidence="3">
    <location>
        <position position="210"/>
    </location>
    <ligand>
        <name>Zn(2+)</name>
        <dbReference type="ChEBI" id="CHEBI:29105"/>
        <label>1</label>
        <note>catalytic</note>
    </ligand>
</feature>
<dbReference type="Gene3D" id="3.20.20.70">
    <property type="entry name" value="Aldolase class I"/>
    <property type="match status" value="1"/>
</dbReference>
<dbReference type="SUPFAM" id="SSF51569">
    <property type="entry name" value="Aldolase"/>
    <property type="match status" value="1"/>
</dbReference>
<comment type="cofactor">
    <cofactor evidence="3">
        <name>Zn(2+)</name>
        <dbReference type="ChEBI" id="CHEBI:29105"/>
    </cofactor>
    <text evidence="3">Binds 2 Zn(2+) ions per subunit. One is catalytic and the other provides a structural contribution.</text>
</comment>
<evidence type="ECO:0000256" key="2">
    <source>
        <dbReference type="PIRSR" id="PIRSR001359-2"/>
    </source>
</evidence>
<dbReference type="RefSeq" id="WP_194370244.1">
    <property type="nucleotide sequence ID" value="NZ_CP063767.1"/>
</dbReference>
<dbReference type="AlphaFoldDB" id="A0A7S7RU66"/>
<dbReference type="PANTHER" id="PTHR30304">
    <property type="entry name" value="D-TAGATOSE-1,6-BISPHOSPHATE ALDOLASE"/>
    <property type="match status" value="1"/>
</dbReference>
<evidence type="ECO:0000313" key="5">
    <source>
        <dbReference type="Proteomes" id="UP000593735"/>
    </source>
</evidence>
<organism evidence="4 5">
    <name type="scientific">Thermophilibacter immobilis</name>
    <dbReference type="NCBI Taxonomy" id="2779519"/>
    <lineage>
        <taxon>Bacteria</taxon>
        <taxon>Bacillati</taxon>
        <taxon>Actinomycetota</taxon>
        <taxon>Coriobacteriia</taxon>
        <taxon>Coriobacteriales</taxon>
        <taxon>Atopobiaceae</taxon>
        <taxon>Thermophilibacter</taxon>
    </lineage>
</organism>
<dbReference type="KEGG" id="tio:INP52_06800"/>
<reference evidence="4 5" key="1">
    <citation type="submission" date="2020-10" db="EMBL/GenBank/DDBJ databases">
        <title>Olsenella immobilis sp.nov., isolated from the mud in a fermentation cellar used for the production of Chinese strong-flavoured liquor.</title>
        <authorList>
            <person name="Lu L."/>
        </authorList>
    </citation>
    <scope>NUCLEOTIDE SEQUENCE [LARGE SCALE GENOMIC DNA]</scope>
    <source>
        <strain evidence="4 5">LZLJ-2</strain>
    </source>
</reference>
<feature type="binding site" evidence="3">
    <location>
        <position position="83"/>
    </location>
    <ligand>
        <name>Zn(2+)</name>
        <dbReference type="ChEBI" id="CHEBI:29105"/>
        <label>1</label>
        <note>catalytic</note>
    </ligand>
</feature>
<feature type="active site" description="Proton donor" evidence="1">
    <location>
        <position position="82"/>
    </location>
</feature>
<dbReference type="CDD" id="cd00947">
    <property type="entry name" value="TBP_aldolase_IIB"/>
    <property type="match status" value="1"/>
</dbReference>
<dbReference type="GO" id="GO:0008270">
    <property type="term" value="F:zinc ion binding"/>
    <property type="evidence" value="ECO:0007669"/>
    <property type="project" value="InterPro"/>
</dbReference>
<dbReference type="EMBL" id="CP063767">
    <property type="protein sequence ID" value="QOY60122.1"/>
    <property type="molecule type" value="Genomic_DNA"/>
</dbReference>
<dbReference type="GO" id="GO:0016832">
    <property type="term" value="F:aldehyde-lyase activity"/>
    <property type="evidence" value="ECO:0007669"/>
    <property type="project" value="InterPro"/>
</dbReference>
<dbReference type="InterPro" id="IPR013785">
    <property type="entry name" value="Aldolase_TIM"/>
</dbReference>
<sequence length="296" mass="32169">MYVSMKEMLQHASVNRYAVPAPNCPDFNMVKAALAAAQANKSAVIIDVSPRQAHLNATPEAFAPMVRALAEPLNVPVALNLDHGAEFEDICRCIKAGFSSVMCDASSLPFEENIRRVQQVVAFAHAHGVSVEAELGHVGQAADGDGRSDDMYTKVDMAVEFVERTGCDALAVAIGTAHGNYPADYVPHLDFTRLAEIKAALGERYPLVLHGGSGAGDENFKKAVAGGINKVNLWTDYSAAYVSAVRAFLVDRERPDYLFVSTNAEEKASAWLARYMHLFGSADRYQFSEEHVEETD</sequence>
<proteinExistence type="predicted"/>
<dbReference type="GO" id="GO:0005975">
    <property type="term" value="P:carbohydrate metabolic process"/>
    <property type="evidence" value="ECO:0007669"/>
    <property type="project" value="InterPro"/>
</dbReference>
<dbReference type="PANTHER" id="PTHR30304:SF0">
    <property type="entry name" value="D-TAGATOSE-1,6-BISPHOSPHATE ALDOLASE SUBUNIT GATY-RELATED"/>
    <property type="match status" value="1"/>
</dbReference>
<dbReference type="InterPro" id="IPR050246">
    <property type="entry name" value="Class_II_FBP_aldolase"/>
</dbReference>